<feature type="compositionally biased region" description="Basic and acidic residues" evidence="1">
    <location>
        <begin position="18"/>
        <end position="27"/>
    </location>
</feature>
<evidence type="ECO:0000313" key="2">
    <source>
        <dbReference type="EMBL" id="CAH9063910.1"/>
    </source>
</evidence>
<dbReference type="EMBL" id="CAMAPE010000004">
    <property type="protein sequence ID" value="CAH9063910.1"/>
    <property type="molecule type" value="Genomic_DNA"/>
</dbReference>
<sequence>MTSRDEQRQRQTVASGVERQRRQDEQRWQAASSEEATTSSGGRRRALFRSEGEIEICNGGGRTCSSGDWWRSVADLSRSTTAEARSAAAAISETVGGQRRPSAGDDPVAVDGGPAFCRRKYVFPALGMFLSNYK</sequence>
<proteinExistence type="predicted"/>
<keyword evidence="3" id="KW-1185">Reference proteome</keyword>
<reference evidence="2" key="1">
    <citation type="submission" date="2022-07" db="EMBL/GenBank/DDBJ databases">
        <authorList>
            <person name="Macas J."/>
            <person name="Novak P."/>
            <person name="Neumann P."/>
        </authorList>
    </citation>
    <scope>NUCLEOTIDE SEQUENCE</scope>
</reference>
<protein>
    <submittedName>
        <fullName evidence="2">Uncharacterized protein</fullName>
    </submittedName>
</protein>
<name>A0A9P0YKU3_CUSEU</name>
<dbReference type="Proteomes" id="UP001152484">
    <property type="component" value="Unassembled WGS sequence"/>
</dbReference>
<evidence type="ECO:0000256" key="1">
    <source>
        <dbReference type="SAM" id="MobiDB-lite"/>
    </source>
</evidence>
<feature type="compositionally biased region" description="Low complexity" evidence="1">
    <location>
        <begin position="28"/>
        <end position="40"/>
    </location>
</feature>
<gene>
    <name evidence="2" type="ORF">CEURO_LOCUS2130</name>
</gene>
<evidence type="ECO:0000313" key="3">
    <source>
        <dbReference type="Proteomes" id="UP001152484"/>
    </source>
</evidence>
<organism evidence="2 3">
    <name type="scientific">Cuscuta europaea</name>
    <name type="common">European dodder</name>
    <dbReference type="NCBI Taxonomy" id="41803"/>
    <lineage>
        <taxon>Eukaryota</taxon>
        <taxon>Viridiplantae</taxon>
        <taxon>Streptophyta</taxon>
        <taxon>Embryophyta</taxon>
        <taxon>Tracheophyta</taxon>
        <taxon>Spermatophyta</taxon>
        <taxon>Magnoliopsida</taxon>
        <taxon>eudicotyledons</taxon>
        <taxon>Gunneridae</taxon>
        <taxon>Pentapetalae</taxon>
        <taxon>asterids</taxon>
        <taxon>lamiids</taxon>
        <taxon>Solanales</taxon>
        <taxon>Convolvulaceae</taxon>
        <taxon>Cuscuteae</taxon>
        <taxon>Cuscuta</taxon>
        <taxon>Cuscuta subgen. Cuscuta</taxon>
    </lineage>
</organism>
<accession>A0A9P0YKU3</accession>
<comment type="caution">
    <text evidence="2">The sequence shown here is derived from an EMBL/GenBank/DDBJ whole genome shotgun (WGS) entry which is preliminary data.</text>
</comment>
<feature type="region of interest" description="Disordered" evidence="1">
    <location>
        <begin position="1"/>
        <end position="46"/>
    </location>
</feature>
<dbReference type="AlphaFoldDB" id="A0A9P0YKU3"/>